<evidence type="ECO:0000256" key="7">
    <source>
        <dbReference type="ARBA" id="ARBA00022688"/>
    </source>
</evidence>
<evidence type="ECO:0000256" key="9">
    <source>
        <dbReference type="ARBA" id="ARBA00022989"/>
    </source>
</evidence>
<evidence type="ECO:0000256" key="2">
    <source>
        <dbReference type="ARBA" id="ARBA00004141"/>
    </source>
</evidence>
<keyword evidence="10 11" id="KW-0472">Membrane</keyword>
<feature type="transmembrane region" description="Helical" evidence="11">
    <location>
        <begin position="70"/>
        <end position="92"/>
    </location>
</feature>
<feature type="transmembrane region" description="Helical" evidence="11">
    <location>
        <begin position="45"/>
        <end position="64"/>
    </location>
</feature>
<dbReference type="PROSITE" id="PS00943">
    <property type="entry name" value="UBIA"/>
    <property type="match status" value="1"/>
</dbReference>
<reference evidence="14" key="1">
    <citation type="journal article" date="2019" name="Int. J. Syst. Evol. Microbiol.">
        <title>The Global Catalogue of Microorganisms (GCM) 10K type strain sequencing project: providing services to taxonomists for standard genome sequencing and annotation.</title>
        <authorList>
            <consortium name="The Broad Institute Genomics Platform"/>
            <consortium name="The Broad Institute Genome Sequencing Center for Infectious Disease"/>
            <person name="Wu L."/>
            <person name="Ma J."/>
        </authorList>
    </citation>
    <scope>NUCLEOTIDE SEQUENCE [LARGE SCALE GENOMIC DNA]</scope>
    <source>
        <strain evidence="14">CCUG 52537</strain>
    </source>
</reference>
<comment type="caution">
    <text evidence="13">The sequence shown here is derived from an EMBL/GenBank/DDBJ whole genome shotgun (WGS) entry which is preliminary data.</text>
</comment>
<dbReference type="CDD" id="cd13959">
    <property type="entry name" value="PT_UbiA_COQ2"/>
    <property type="match status" value="1"/>
</dbReference>
<evidence type="ECO:0000256" key="8">
    <source>
        <dbReference type="ARBA" id="ARBA00022692"/>
    </source>
</evidence>
<organism evidence="13 14">
    <name type="scientific">Sphingosinicella xenopeptidilytica</name>
    <dbReference type="NCBI Taxonomy" id="364098"/>
    <lineage>
        <taxon>Bacteria</taxon>
        <taxon>Pseudomonadati</taxon>
        <taxon>Pseudomonadota</taxon>
        <taxon>Alphaproteobacteria</taxon>
        <taxon>Sphingomonadales</taxon>
        <taxon>Sphingosinicellaceae</taxon>
        <taxon>Sphingosinicella</taxon>
    </lineage>
</organism>
<keyword evidence="11" id="KW-0460">Magnesium</keyword>
<proteinExistence type="inferred from homology"/>
<comment type="cofactor">
    <cofactor evidence="1 11">
        <name>Mg(2+)</name>
        <dbReference type="ChEBI" id="CHEBI:18420"/>
    </cofactor>
</comment>
<dbReference type="Pfam" id="PF01040">
    <property type="entry name" value="UbiA"/>
    <property type="match status" value="1"/>
</dbReference>
<evidence type="ECO:0000256" key="5">
    <source>
        <dbReference type="ARBA" id="ARBA00022519"/>
    </source>
</evidence>
<dbReference type="Gene3D" id="1.10.357.140">
    <property type="entry name" value="UbiA prenyltransferase"/>
    <property type="match status" value="1"/>
</dbReference>
<dbReference type="GO" id="GO:0008412">
    <property type="term" value="F:4-hydroxybenzoate polyprenyltransferase activity"/>
    <property type="evidence" value="ECO:0007669"/>
    <property type="project" value="UniProtKB-EC"/>
</dbReference>
<evidence type="ECO:0000256" key="3">
    <source>
        <dbReference type="ARBA" id="ARBA00005985"/>
    </source>
</evidence>
<gene>
    <name evidence="11 13" type="primary">ubiA</name>
    <name evidence="13" type="ORF">ACFQ00_00480</name>
</gene>
<keyword evidence="5 11" id="KW-0997">Cell inner membrane</keyword>
<feature type="transmembrane region" description="Helical" evidence="11">
    <location>
        <begin position="113"/>
        <end position="133"/>
    </location>
</feature>
<keyword evidence="6 11" id="KW-0808">Transferase</keyword>
<evidence type="ECO:0000313" key="13">
    <source>
        <dbReference type="EMBL" id="MFD0846789.1"/>
    </source>
</evidence>
<dbReference type="EMBL" id="JBHTIK010000001">
    <property type="protein sequence ID" value="MFD0846789.1"/>
    <property type="molecule type" value="Genomic_DNA"/>
</dbReference>
<dbReference type="Proteomes" id="UP001597124">
    <property type="component" value="Unassembled WGS sequence"/>
</dbReference>
<dbReference type="InterPro" id="IPR044878">
    <property type="entry name" value="UbiA_sf"/>
</dbReference>
<feature type="transmembrane region" description="Helical" evidence="11">
    <location>
        <begin position="139"/>
        <end position="157"/>
    </location>
</feature>
<keyword evidence="14" id="KW-1185">Reference proteome</keyword>
<dbReference type="Gene3D" id="1.20.120.1780">
    <property type="entry name" value="UbiA prenyltransferase"/>
    <property type="match status" value="1"/>
</dbReference>
<dbReference type="PANTHER" id="PTHR11048">
    <property type="entry name" value="PRENYLTRANSFERASES"/>
    <property type="match status" value="1"/>
</dbReference>
<dbReference type="PANTHER" id="PTHR11048:SF28">
    <property type="entry name" value="4-HYDROXYBENZOATE POLYPRENYLTRANSFERASE, MITOCHONDRIAL"/>
    <property type="match status" value="1"/>
</dbReference>
<evidence type="ECO:0000256" key="10">
    <source>
        <dbReference type="ARBA" id="ARBA00023136"/>
    </source>
</evidence>
<comment type="function">
    <text evidence="11">Catalyzes the prenylation of para-hydroxybenzoate (PHB) with an all-trans polyprenyl group. Mediates the second step in the final reaction sequence of ubiquinone-8 (UQ-8) biosynthesis, which is the condensation of the polyisoprenoid side chain with PHB, generating the first membrane-bound Q intermediate 3-octaprenyl-4-hydroxybenzoate.</text>
</comment>
<keyword evidence="9 11" id="KW-1133">Transmembrane helix</keyword>
<comment type="subcellular location">
    <subcellularLocation>
        <location evidence="11">Cell inner membrane</location>
        <topology evidence="11">Multi-pass membrane protein</topology>
    </subcellularLocation>
    <subcellularLocation>
        <location evidence="2">Membrane</location>
        <topology evidence="2">Multi-pass membrane protein</topology>
    </subcellularLocation>
</comment>
<dbReference type="NCBIfam" id="TIGR01474">
    <property type="entry name" value="ubiA_proteo"/>
    <property type="match status" value="1"/>
</dbReference>
<feature type="transmembrane region" description="Helical" evidence="11">
    <location>
        <begin position="166"/>
        <end position="184"/>
    </location>
</feature>
<keyword evidence="8 11" id="KW-0812">Transmembrane</keyword>
<dbReference type="HAMAP" id="MF_01635">
    <property type="entry name" value="UbiA"/>
    <property type="match status" value="1"/>
</dbReference>
<feature type="transmembrane region" description="Helical" evidence="11">
    <location>
        <begin position="190"/>
        <end position="211"/>
    </location>
</feature>
<feature type="transmembrane region" description="Helical" evidence="11">
    <location>
        <begin position="232"/>
        <end position="255"/>
    </location>
</feature>
<evidence type="ECO:0000256" key="12">
    <source>
        <dbReference type="NCBIfam" id="TIGR01474"/>
    </source>
</evidence>
<dbReference type="InterPro" id="IPR000537">
    <property type="entry name" value="UbiA_prenyltransferase"/>
</dbReference>
<comment type="similarity">
    <text evidence="3 11">Belongs to the UbiA prenyltransferase family.</text>
</comment>
<evidence type="ECO:0000256" key="11">
    <source>
        <dbReference type="HAMAP-Rule" id="MF_01635"/>
    </source>
</evidence>
<evidence type="ECO:0000256" key="1">
    <source>
        <dbReference type="ARBA" id="ARBA00001946"/>
    </source>
</evidence>
<dbReference type="InterPro" id="IPR030470">
    <property type="entry name" value="UbiA_prenylTrfase_CS"/>
</dbReference>
<comment type="catalytic activity">
    <reaction evidence="11">
        <text>all-trans-octaprenyl diphosphate + 4-hydroxybenzoate = 4-hydroxy-3-(all-trans-octaprenyl)benzoate + diphosphate</text>
        <dbReference type="Rhea" id="RHEA:27782"/>
        <dbReference type="ChEBI" id="CHEBI:1617"/>
        <dbReference type="ChEBI" id="CHEBI:17879"/>
        <dbReference type="ChEBI" id="CHEBI:33019"/>
        <dbReference type="ChEBI" id="CHEBI:57711"/>
        <dbReference type="EC" id="2.5.1.39"/>
    </reaction>
</comment>
<keyword evidence="4 11" id="KW-1003">Cell membrane</keyword>
<keyword evidence="7 11" id="KW-0831">Ubiquinone biosynthesis</keyword>
<dbReference type="InterPro" id="IPR006370">
    <property type="entry name" value="HB_polyprenyltransferase-like"/>
</dbReference>
<dbReference type="InterPro" id="IPR039653">
    <property type="entry name" value="Prenyltransferase"/>
</dbReference>
<dbReference type="RefSeq" id="WP_381484649.1">
    <property type="nucleotide sequence ID" value="NZ_JBHTIK010000001.1"/>
</dbReference>
<evidence type="ECO:0000256" key="4">
    <source>
        <dbReference type="ARBA" id="ARBA00022475"/>
    </source>
</evidence>
<sequence>METPPLTTPEPNDRATPDAIAGSWVEMLPRSWKPYARLARADRPIGAWLLFWPCAWGVALAGGLPQETYLVLLFLIGSFAMRSAGCVYNDIVDRDLDASVKRTRSRPLASGTVSLKAAWALLVGLSLIGLVVLLQLGGFAQVVALGSLLLVAGYPFMKRITWWPQAWLGLTFNWGALVGFAAVSGSLPPAALVLYTAGLFWTLGYDTIYALQDIEDDALAGIKSSARRLGGSVRTGVAIFYAVTVLLLAAALWLAAPERPLVLVALLPAALHLVWQVRALRSADTLGALRLFRSNTLTGALVFAACLAAGL</sequence>
<accession>A0ABW3BYV2</accession>
<name>A0ABW3BYV2_SPHXN</name>
<evidence type="ECO:0000256" key="6">
    <source>
        <dbReference type="ARBA" id="ARBA00022679"/>
    </source>
</evidence>
<evidence type="ECO:0000313" key="14">
    <source>
        <dbReference type="Proteomes" id="UP001597124"/>
    </source>
</evidence>
<protein>
    <recommendedName>
        <fullName evidence="11 12">4-hydroxybenzoate octaprenyltransferase</fullName>
        <ecNumber evidence="11 12">2.5.1.39</ecNumber>
    </recommendedName>
    <alternativeName>
        <fullName evidence="11">4-HB polyprenyltransferase</fullName>
    </alternativeName>
</protein>
<comment type="pathway">
    <text evidence="11">Cofactor biosynthesis; ubiquinone biosynthesis.</text>
</comment>
<dbReference type="EC" id="2.5.1.39" evidence="11 12"/>